<dbReference type="InterPro" id="IPR029063">
    <property type="entry name" value="SAM-dependent_MTases_sf"/>
</dbReference>
<feature type="binding site" evidence="4">
    <location>
        <position position="159"/>
    </location>
    <ligand>
        <name>Mg(2+)</name>
        <dbReference type="ChEBI" id="CHEBI:18420"/>
    </ligand>
</feature>
<evidence type="ECO:0000313" key="6">
    <source>
        <dbReference type="Proteomes" id="UP000806542"/>
    </source>
</evidence>
<dbReference type="Proteomes" id="UP000806542">
    <property type="component" value="Unassembled WGS sequence"/>
</dbReference>
<feature type="binding site" evidence="4">
    <location>
        <position position="71"/>
    </location>
    <ligand>
        <name>S-adenosyl-L-methionine</name>
        <dbReference type="ChEBI" id="CHEBI:59789"/>
    </ligand>
</feature>
<dbReference type="RefSeq" id="WP_226392473.1">
    <property type="nucleotide sequence ID" value="NZ_JADCKB010000009.1"/>
</dbReference>
<dbReference type="GO" id="GO:0008757">
    <property type="term" value="F:S-adenosylmethionine-dependent methyltransferase activity"/>
    <property type="evidence" value="ECO:0007669"/>
    <property type="project" value="TreeGrafter"/>
</dbReference>
<keyword evidence="3 4" id="KW-0949">S-adenosyl-L-methionine</keyword>
<sequence>MIDDNINHEYIIRYLRDLLPVRSGLPREMELYAAEHDVPISQPETMKLLEVLIALGKIQTVLEVGTAIGYSAICMAQAGCNHVDTIEISPEAAKIARENFERAGLSKRIHLYEGDAKQVLARMRGSYDMIFIDAAKAQYHEFFPHCMRMLKIGGLLVSDNVLYKGMTATDELLQHRKITIVRRLRRYLDMLSSLPYLQTSVLPVGDGVALSVKCAEEPHENLS</sequence>
<keyword evidence="6" id="KW-1185">Reference proteome</keyword>
<dbReference type="SUPFAM" id="SSF53335">
    <property type="entry name" value="S-adenosyl-L-methionine-dependent methyltransferases"/>
    <property type="match status" value="1"/>
</dbReference>
<dbReference type="PROSITE" id="PS51682">
    <property type="entry name" value="SAM_OMT_I"/>
    <property type="match status" value="1"/>
</dbReference>
<dbReference type="GO" id="GO:0008171">
    <property type="term" value="F:O-methyltransferase activity"/>
    <property type="evidence" value="ECO:0007669"/>
    <property type="project" value="InterPro"/>
</dbReference>
<dbReference type="Pfam" id="PF01596">
    <property type="entry name" value="Methyltransf_3"/>
    <property type="match status" value="1"/>
</dbReference>
<dbReference type="PANTHER" id="PTHR10509">
    <property type="entry name" value="O-METHYLTRANSFERASE-RELATED"/>
    <property type="match status" value="1"/>
</dbReference>
<dbReference type="EC" id="2.1.1.-" evidence="4"/>
<dbReference type="AlphaFoldDB" id="A0A9D5LZN7"/>
<accession>A0A9D5LZN7</accession>
<comment type="subunit">
    <text evidence="4">Homodimer.</text>
</comment>
<keyword evidence="4" id="KW-0460">Magnesium</keyword>
<dbReference type="GO" id="GO:0000287">
    <property type="term" value="F:magnesium ion binding"/>
    <property type="evidence" value="ECO:0007669"/>
    <property type="project" value="UniProtKB-UniRule"/>
</dbReference>
<keyword evidence="4" id="KW-0479">Metal-binding</keyword>
<comment type="function">
    <text evidence="4">Catalyzes the methylation of 5-hydroxyuridine (ho5U) to form 5-methoxyuridine (mo5U) at position 34 in tRNAs.</text>
</comment>
<dbReference type="Gene3D" id="3.40.50.150">
    <property type="entry name" value="Vaccinia Virus protein VP39"/>
    <property type="match status" value="1"/>
</dbReference>
<keyword evidence="1 4" id="KW-0489">Methyltransferase</keyword>
<protein>
    <recommendedName>
        <fullName evidence="4">tRNA 5-hydroxyuridine methyltransferase</fullName>
        <ecNumber evidence="4">2.1.1.-</ecNumber>
    </recommendedName>
    <alternativeName>
        <fullName evidence="4">ho5U methyltransferase</fullName>
    </alternativeName>
</protein>
<evidence type="ECO:0000256" key="1">
    <source>
        <dbReference type="ARBA" id="ARBA00022603"/>
    </source>
</evidence>
<dbReference type="EMBL" id="JADCKB010000009">
    <property type="protein sequence ID" value="MBE5039922.1"/>
    <property type="molecule type" value="Genomic_DNA"/>
</dbReference>
<evidence type="ECO:0000256" key="4">
    <source>
        <dbReference type="HAMAP-Rule" id="MF_02217"/>
    </source>
</evidence>
<dbReference type="GO" id="GO:0030488">
    <property type="term" value="P:tRNA methylation"/>
    <property type="evidence" value="ECO:0007669"/>
    <property type="project" value="UniProtKB-UniRule"/>
</dbReference>
<reference evidence="5" key="1">
    <citation type="submission" date="2020-10" db="EMBL/GenBank/DDBJ databases">
        <title>ChiBAC.</title>
        <authorList>
            <person name="Zenner C."/>
            <person name="Hitch T.C.A."/>
            <person name="Clavel T."/>
        </authorList>
    </citation>
    <scope>NUCLEOTIDE SEQUENCE</scope>
    <source>
        <strain evidence="5">DSM 107454</strain>
    </source>
</reference>
<feature type="binding site" evidence="4">
    <location>
        <begin position="115"/>
        <end position="116"/>
    </location>
    <ligand>
        <name>S-adenosyl-L-methionine</name>
        <dbReference type="ChEBI" id="CHEBI:59789"/>
    </ligand>
</feature>
<keyword evidence="4" id="KW-0819">tRNA processing</keyword>
<feature type="binding site" evidence="4">
    <location>
        <position position="160"/>
    </location>
    <ligand>
        <name>Mg(2+)</name>
        <dbReference type="ChEBI" id="CHEBI:18420"/>
    </ligand>
</feature>
<comment type="similarity">
    <text evidence="4">Belongs to the class I-like SAM-binding methyltransferase superfamily. Cation-dependent O-methyltransferase family.</text>
</comment>
<evidence type="ECO:0000256" key="2">
    <source>
        <dbReference type="ARBA" id="ARBA00022679"/>
    </source>
</evidence>
<feature type="binding site" evidence="4">
    <location>
        <position position="87"/>
    </location>
    <ligand>
        <name>S-adenosyl-L-methionine</name>
        <dbReference type="ChEBI" id="CHEBI:59789"/>
    </ligand>
</feature>
<dbReference type="InterPro" id="IPR043675">
    <property type="entry name" value="TrmR_methyltr"/>
</dbReference>
<name>A0A9D5LZN7_9FIRM</name>
<dbReference type="GO" id="GO:0016300">
    <property type="term" value="F:tRNA (uridine) methyltransferase activity"/>
    <property type="evidence" value="ECO:0007669"/>
    <property type="project" value="UniProtKB-UniRule"/>
</dbReference>
<evidence type="ECO:0000313" key="5">
    <source>
        <dbReference type="EMBL" id="MBE5039922.1"/>
    </source>
</evidence>
<dbReference type="InterPro" id="IPR050362">
    <property type="entry name" value="Cation-dep_OMT"/>
</dbReference>
<dbReference type="CDD" id="cd02440">
    <property type="entry name" value="AdoMet_MTases"/>
    <property type="match status" value="1"/>
</dbReference>
<gene>
    <name evidence="4" type="primary">trmR</name>
    <name evidence="5" type="ORF">INF28_05525</name>
</gene>
<organism evidence="5 6">
    <name type="scientific">Ructibacterium gallinarum</name>
    <dbReference type="NCBI Taxonomy" id="2779355"/>
    <lineage>
        <taxon>Bacteria</taxon>
        <taxon>Bacillati</taxon>
        <taxon>Bacillota</taxon>
        <taxon>Clostridia</taxon>
        <taxon>Eubacteriales</taxon>
        <taxon>Oscillospiraceae</taxon>
        <taxon>Ructibacterium</taxon>
    </lineage>
</organism>
<comment type="caution">
    <text evidence="4">Lacks conserved residue(s) required for the propagation of feature annotation.</text>
</comment>
<comment type="caution">
    <text evidence="5">The sequence shown here is derived from an EMBL/GenBank/DDBJ whole genome shotgun (WGS) entry which is preliminary data.</text>
</comment>
<dbReference type="HAMAP" id="MF_02217">
    <property type="entry name" value="TrmR_methyltr"/>
    <property type="match status" value="1"/>
</dbReference>
<dbReference type="InterPro" id="IPR002935">
    <property type="entry name" value="SAM_O-MeTrfase"/>
</dbReference>
<evidence type="ECO:0000256" key="3">
    <source>
        <dbReference type="ARBA" id="ARBA00022691"/>
    </source>
</evidence>
<dbReference type="PANTHER" id="PTHR10509:SF14">
    <property type="entry name" value="CAFFEOYL-COA O-METHYLTRANSFERASE 3-RELATED"/>
    <property type="match status" value="1"/>
</dbReference>
<proteinExistence type="inferred from homology"/>
<feature type="binding site" evidence="4">
    <location>
        <position position="133"/>
    </location>
    <ligand>
        <name>Mg(2+)</name>
        <dbReference type="ChEBI" id="CHEBI:18420"/>
    </ligand>
</feature>
<comment type="catalytic activity">
    <reaction evidence="4">
        <text>5-hydroxyuridine(34) in tRNA + S-adenosyl-L-methionine = 5-methoxyuridine(34) in tRNA + S-adenosyl-L-homocysteine + H(+)</text>
        <dbReference type="Rhea" id="RHEA:60524"/>
        <dbReference type="Rhea" id="RHEA-COMP:13381"/>
        <dbReference type="Rhea" id="RHEA-COMP:15591"/>
        <dbReference type="ChEBI" id="CHEBI:15378"/>
        <dbReference type="ChEBI" id="CHEBI:57856"/>
        <dbReference type="ChEBI" id="CHEBI:59789"/>
        <dbReference type="ChEBI" id="CHEBI:136877"/>
        <dbReference type="ChEBI" id="CHEBI:143860"/>
    </reaction>
</comment>
<feature type="binding site" evidence="4">
    <location>
        <position position="133"/>
    </location>
    <ligand>
        <name>S-adenosyl-L-methionine</name>
        <dbReference type="ChEBI" id="CHEBI:59789"/>
    </ligand>
</feature>
<keyword evidence="2 4" id="KW-0808">Transferase</keyword>